<organism evidence="2 3">
    <name type="scientific">Ramlibacter agri</name>
    <dbReference type="NCBI Taxonomy" id="2728837"/>
    <lineage>
        <taxon>Bacteria</taxon>
        <taxon>Pseudomonadati</taxon>
        <taxon>Pseudomonadota</taxon>
        <taxon>Betaproteobacteria</taxon>
        <taxon>Burkholderiales</taxon>
        <taxon>Comamonadaceae</taxon>
        <taxon>Ramlibacter</taxon>
    </lineage>
</organism>
<comment type="caution">
    <text evidence="2">The sequence shown here is derived from an EMBL/GenBank/DDBJ whole genome shotgun (WGS) entry which is preliminary data.</text>
</comment>
<dbReference type="Pfam" id="PF02405">
    <property type="entry name" value="MlaE"/>
    <property type="match status" value="1"/>
</dbReference>
<name>A0A848GWG8_9BURK</name>
<feature type="transmembrane region" description="Helical" evidence="1">
    <location>
        <begin position="153"/>
        <end position="186"/>
    </location>
</feature>
<feature type="transmembrane region" description="Helical" evidence="1">
    <location>
        <begin position="108"/>
        <end position="132"/>
    </location>
</feature>
<gene>
    <name evidence="2" type="ORF">HHL11_04480</name>
</gene>
<proteinExistence type="predicted"/>
<accession>A0A848GWG8</accession>
<keyword evidence="1" id="KW-1133">Transmembrane helix</keyword>
<feature type="transmembrane region" description="Helical" evidence="1">
    <location>
        <begin position="20"/>
        <end position="41"/>
    </location>
</feature>
<feature type="transmembrane region" description="Helical" evidence="1">
    <location>
        <begin position="62"/>
        <end position="88"/>
    </location>
</feature>
<evidence type="ECO:0000313" key="3">
    <source>
        <dbReference type="Proteomes" id="UP000541185"/>
    </source>
</evidence>
<dbReference type="EMBL" id="JABBFX010000001">
    <property type="protein sequence ID" value="NML42996.1"/>
    <property type="molecule type" value="Genomic_DNA"/>
</dbReference>
<protein>
    <submittedName>
        <fullName evidence="2">ABC transporter permease</fullName>
    </submittedName>
</protein>
<dbReference type="RefSeq" id="WP_169417237.1">
    <property type="nucleotide sequence ID" value="NZ_JABBFX010000001.1"/>
</dbReference>
<keyword evidence="3" id="KW-1185">Reference proteome</keyword>
<feature type="transmembrane region" description="Helical" evidence="1">
    <location>
        <begin position="247"/>
        <end position="266"/>
    </location>
</feature>
<dbReference type="GO" id="GO:0043190">
    <property type="term" value="C:ATP-binding cassette (ABC) transporter complex"/>
    <property type="evidence" value="ECO:0007669"/>
    <property type="project" value="InterPro"/>
</dbReference>
<evidence type="ECO:0000313" key="2">
    <source>
        <dbReference type="EMBL" id="NML42996.1"/>
    </source>
</evidence>
<keyword evidence="1" id="KW-0472">Membrane</keyword>
<feature type="transmembrane region" description="Helical" evidence="1">
    <location>
        <begin position="206"/>
        <end position="226"/>
    </location>
</feature>
<dbReference type="InterPro" id="IPR030802">
    <property type="entry name" value="Permease_MalE"/>
</dbReference>
<dbReference type="AlphaFoldDB" id="A0A848GWG8"/>
<sequence length="267" mass="29307">MIHLPNWYRTVSHHSTAPVRWAAAWGRISFFGSVMVVRAFSPASYGPQTRQNLARHMYLDTAPILGWFTVLISLFTLILTHIVIVTAASYGLSQYALEMVVRVLIIELIPLTAALFVALRCTIPSGAALVEMRRIGHFHLLRHKRLDPIAVEVLPRMLAGVFACITLAALSCVVAGALAYLAVYGFTFAGEAAYTHMVGRVFEPMFTLIFAMKTVFFALAVSMIPMASGLNNIEDDGSRESAALQGLVRMFGVLLVLEAMSLVANYL</sequence>
<reference evidence="2 3" key="1">
    <citation type="submission" date="2020-04" db="EMBL/GenBank/DDBJ databases">
        <title>Ramlibacter sp. G-1-2-2 isolated from soil.</title>
        <authorList>
            <person name="Dahal R.H."/>
        </authorList>
    </citation>
    <scope>NUCLEOTIDE SEQUENCE [LARGE SCALE GENOMIC DNA]</scope>
    <source>
        <strain evidence="2 3">G-1-2-2</strain>
    </source>
</reference>
<keyword evidence="1" id="KW-0812">Transmembrane</keyword>
<evidence type="ECO:0000256" key="1">
    <source>
        <dbReference type="SAM" id="Phobius"/>
    </source>
</evidence>
<dbReference type="Proteomes" id="UP000541185">
    <property type="component" value="Unassembled WGS sequence"/>
</dbReference>